<dbReference type="InterPro" id="IPR005104">
    <property type="entry name" value="WHTH_HrcA_DNA-bd"/>
</dbReference>
<sequence>MLDERAKTLLKTLVERYIADGQPVGSRTLSRASGLDLSAATIRNVMADLEDMGLIASPHTSAGRVPTARGYRLFVDAMLTARPLGLGDVPADMAAASGHLQPDQPKRVIATAAQMLSSLSNFVGVVTAPRKTSVFHHIEFLRLGERRVLLILVAPDGDVQNRVIFTARDYSQSELVEATNFLNAHYAGLTIEGVRERLQHEIEALRGDIAALMKAAVQAGGEALEENTDRVVVSGERNLLAVQDFGNDMGSLRKMFDLFEQKTQLMRLLDVSSRAEGVRIYIGGESRVVPFEELSVVSAPYEVDGQVVGTLGVIGPTRMDYDRMIQIVDITSRLVGNALSQPR</sequence>
<keyword evidence="4 5" id="KW-0804">Transcription</keyword>
<dbReference type="RefSeq" id="WP_332290028.1">
    <property type="nucleotide sequence ID" value="NZ_JAZIBG010000028.1"/>
</dbReference>
<reference evidence="8 9" key="1">
    <citation type="submission" date="2024-02" db="EMBL/GenBank/DDBJ databases">
        <title>Genome sequence of Aquincola sp. MAHUQ-54.</title>
        <authorList>
            <person name="Huq M.A."/>
        </authorList>
    </citation>
    <scope>NUCLEOTIDE SEQUENCE [LARGE SCALE GENOMIC DNA]</scope>
    <source>
        <strain evidence="8 9">MAHUQ-54</strain>
    </source>
</reference>
<feature type="domain" description="Heat-inducible transcription repressor HrcA C-terminal" evidence="6">
    <location>
        <begin position="107"/>
        <end position="325"/>
    </location>
</feature>
<dbReference type="AlphaFoldDB" id="A0AAW9Q4K3"/>
<dbReference type="GO" id="GO:0003677">
    <property type="term" value="F:DNA binding"/>
    <property type="evidence" value="ECO:0007669"/>
    <property type="project" value="InterPro"/>
</dbReference>
<evidence type="ECO:0000256" key="1">
    <source>
        <dbReference type="ARBA" id="ARBA00022491"/>
    </source>
</evidence>
<dbReference type="Pfam" id="PF03444">
    <property type="entry name" value="WHD_HrcA"/>
    <property type="match status" value="1"/>
</dbReference>
<dbReference type="GO" id="GO:0045892">
    <property type="term" value="P:negative regulation of DNA-templated transcription"/>
    <property type="evidence" value="ECO:0007669"/>
    <property type="project" value="UniProtKB-UniRule"/>
</dbReference>
<organism evidence="8 9">
    <name type="scientific">Aquincola agrisoli</name>
    <dbReference type="NCBI Taxonomy" id="3119538"/>
    <lineage>
        <taxon>Bacteria</taxon>
        <taxon>Pseudomonadati</taxon>
        <taxon>Pseudomonadota</taxon>
        <taxon>Betaproteobacteria</taxon>
        <taxon>Burkholderiales</taxon>
        <taxon>Sphaerotilaceae</taxon>
        <taxon>Aquincola</taxon>
    </lineage>
</organism>
<keyword evidence="2 5" id="KW-0805">Transcription regulation</keyword>
<protein>
    <recommendedName>
        <fullName evidence="5">Heat-inducible transcription repressor HrcA</fullName>
    </recommendedName>
</protein>
<comment type="similarity">
    <text evidence="5">Belongs to the HrcA family.</text>
</comment>
<evidence type="ECO:0000259" key="7">
    <source>
        <dbReference type="Pfam" id="PF03444"/>
    </source>
</evidence>
<comment type="function">
    <text evidence="5">Negative regulator of class I heat shock genes (grpE-dnaK-dnaJ and groELS operons). Prevents heat-shock induction of these operons.</text>
</comment>
<evidence type="ECO:0000313" key="9">
    <source>
        <dbReference type="Proteomes" id="UP001336250"/>
    </source>
</evidence>
<evidence type="ECO:0000256" key="3">
    <source>
        <dbReference type="ARBA" id="ARBA00023016"/>
    </source>
</evidence>
<dbReference type="InterPro" id="IPR036390">
    <property type="entry name" value="WH_DNA-bd_sf"/>
</dbReference>
<dbReference type="PANTHER" id="PTHR34824:SF1">
    <property type="entry name" value="HEAT-INDUCIBLE TRANSCRIPTION REPRESSOR HRCA"/>
    <property type="match status" value="1"/>
</dbReference>
<name>A0AAW9Q4K3_9BURK</name>
<dbReference type="EMBL" id="JAZIBG010000028">
    <property type="protein sequence ID" value="MEF7614938.1"/>
    <property type="molecule type" value="Genomic_DNA"/>
</dbReference>
<evidence type="ECO:0000256" key="2">
    <source>
        <dbReference type="ARBA" id="ARBA00023015"/>
    </source>
</evidence>
<dbReference type="PIRSF" id="PIRSF005485">
    <property type="entry name" value="HrcA"/>
    <property type="match status" value="1"/>
</dbReference>
<dbReference type="Gene3D" id="3.30.390.60">
    <property type="entry name" value="Heat-inducible transcription repressor hrca homolog, domain 3"/>
    <property type="match status" value="1"/>
</dbReference>
<dbReference type="SUPFAM" id="SSF55781">
    <property type="entry name" value="GAF domain-like"/>
    <property type="match status" value="1"/>
</dbReference>
<gene>
    <name evidence="5 8" type="primary">hrcA</name>
    <name evidence="8" type="ORF">V4F39_13530</name>
</gene>
<dbReference type="Gene3D" id="1.10.10.10">
    <property type="entry name" value="Winged helix-like DNA-binding domain superfamily/Winged helix DNA-binding domain"/>
    <property type="match status" value="1"/>
</dbReference>
<proteinExistence type="inferred from homology"/>
<dbReference type="Gene3D" id="3.30.450.40">
    <property type="match status" value="1"/>
</dbReference>
<feature type="domain" description="Winged helix-turn-helix transcription repressor HrcA DNA-binding" evidence="7">
    <location>
        <begin position="2"/>
        <end position="73"/>
    </location>
</feature>
<dbReference type="HAMAP" id="MF_00081">
    <property type="entry name" value="HrcA"/>
    <property type="match status" value="1"/>
</dbReference>
<keyword evidence="3 5" id="KW-0346">Stress response</keyword>
<dbReference type="SUPFAM" id="SSF46785">
    <property type="entry name" value="Winged helix' DNA-binding domain"/>
    <property type="match status" value="1"/>
</dbReference>
<evidence type="ECO:0000256" key="5">
    <source>
        <dbReference type="HAMAP-Rule" id="MF_00081"/>
    </source>
</evidence>
<dbReference type="Proteomes" id="UP001336250">
    <property type="component" value="Unassembled WGS sequence"/>
</dbReference>
<dbReference type="InterPro" id="IPR029016">
    <property type="entry name" value="GAF-like_dom_sf"/>
</dbReference>
<evidence type="ECO:0000256" key="4">
    <source>
        <dbReference type="ARBA" id="ARBA00023163"/>
    </source>
</evidence>
<dbReference type="PANTHER" id="PTHR34824">
    <property type="entry name" value="HEAT-INDUCIBLE TRANSCRIPTION REPRESSOR HRCA"/>
    <property type="match status" value="1"/>
</dbReference>
<evidence type="ECO:0000313" key="8">
    <source>
        <dbReference type="EMBL" id="MEF7614938.1"/>
    </source>
</evidence>
<keyword evidence="1 5" id="KW-0678">Repressor</keyword>
<keyword evidence="9" id="KW-1185">Reference proteome</keyword>
<evidence type="ECO:0000259" key="6">
    <source>
        <dbReference type="Pfam" id="PF01628"/>
    </source>
</evidence>
<dbReference type="Pfam" id="PF01628">
    <property type="entry name" value="HrcA"/>
    <property type="match status" value="1"/>
</dbReference>
<dbReference type="NCBIfam" id="TIGR00331">
    <property type="entry name" value="hrcA"/>
    <property type="match status" value="1"/>
</dbReference>
<dbReference type="InterPro" id="IPR023120">
    <property type="entry name" value="WHTH_transcript_rep_HrcA_IDD"/>
</dbReference>
<dbReference type="InterPro" id="IPR036388">
    <property type="entry name" value="WH-like_DNA-bd_sf"/>
</dbReference>
<accession>A0AAW9Q4K3</accession>
<comment type="caution">
    <text evidence="8">The sequence shown here is derived from an EMBL/GenBank/DDBJ whole genome shotgun (WGS) entry which is preliminary data.</text>
</comment>
<dbReference type="InterPro" id="IPR002571">
    <property type="entry name" value="HrcA"/>
</dbReference>
<dbReference type="InterPro" id="IPR021153">
    <property type="entry name" value="HrcA_C"/>
</dbReference>